<name>A0A6J4HE92_9CYAN</name>
<proteinExistence type="predicted"/>
<dbReference type="PROSITE" id="PS50889">
    <property type="entry name" value="S4"/>
    <property type="match status" value="1"/>
</dbReference>
<evidence type="ECO:0000313" key="2">
    <source>
        <dbReference type="EMBL" id="CAA9220877.1"/>
    </source>
</evidence>
<dbReference type="GO" id="GO:0003723">
    <property type="term" value="F:RNA binding"/>
    <property type="evidence" value="ECO:0007669"/>
    <property type="project" value="UniProtKB-KW"/>
</dbReference>
<organism evidence="2">
    <name type="scientific">uncultured Coleofasciculus sp</name>
    <dbReference type="NCBI Taxonomy" id="1267456"/>
    <lineage>
        <taxon>Bacteria</taxon>
        <taxon>Bacillati</taxon>
        <taxon>Cyanobacteriota</taxon>
        <taxon>Cyanophyceae</taxon>
        <taxon>Coleofasciculales</taxon>
        <taxon>Coleofasciculaceae</taxon>
        <taxon>Coleofasciculus</taxon>
        <taxon>environmental samples</taxon>
    </lineage>
</organism>
<dbReference type="Pfam" id="PF13275">
    <property type="entry name" value="S4_2"/>
    <property type="match status" value="1"/>
</dbReference>
<dbReference type="EMBL" id="CADCTM010000078">
    <property type="protein sequence ID" value="CAA9220877.1"/>
    <property type="molecule type" value="Genomic_DNA"/>
</dbReference>
<evidence type="ECO:0000256" key="1">
    <source>
        <dbReference type="PROSITE-ProRule" id="PRU00182"/>
    </source>
</evidence>
<dbReference type="Gene3D" id="3.10.290.10">
    <property type="entry name" value="RNA-binding S4 domain"/>
    <property type="match status" value="1"/>
</dbReference>
<accession>A0A6J4HE92</accession>
<dbReference type="SUPFAM" id="SSF55174">
    <property type="entry name" value="Alpha-L RNA-binding motif"/>
    <property type="match status" value="1"/>
</dbReference>
<protein>
    <submittedName>
        <fullName evidence="2">Uncharacterized protein YbcJ</fullName>
    </submittedName>
</protein>
<dbReference type="AlphaFoldDB" id="A0A6J4HE92"/>
<sequence>MMTGTQTIKLAQFLKWVGAASTGGEAKLMIQGGIVKVNDEIETRRGRQLVAGDCVMIQGKIYQVQ</sequence>
<reference evidence="2" key="1">
    <citation type="submission" date="2020-02" db="EMBL/GenBank/DDBJ databases">
        <authorList>
            <person name="Meier V. D."/>
        </authorList>
    </citation>
    <scope>NUCLEOTIDE SEQUENCE</scope>
    <source>
        <strain evidence="2">AVDCRST_MAG92</strain>
    </source>
</reference>
<dbReference type="InterPro" id="IPR036986">
    <property type="entry name" value="S4_RNA-bd_sf"/>
</dbReference>
<gene>
    <name evidence="2" type="ORF">AVDCRST_MAG92-562</name>
</gene>
<keyword evidence="1" id="KW-0694">RNA-binding</keyword>